<dbReference type="PANTHER" id="PTHR12773">
    <property type="entry name" value="UPF0315 PROTEIN-RELATED"/>
    <property type="match status" value="1"/>
</dbReference>
<protein>
    <submittedName>
        <fullName evidence="1">Uncharacterized protein</fullName>
    </submittedName>
</protein>
<dbReference type="Proteomes" id="UP000607653">
    <property type="component" value="Unassembled WGS sequence"/>
</dbReference>
<evidence type="ECO:0000313" key="2">
    <source>
        <dbReference type="Proteomes" id="UP000607653"/>
    </source>
</evidence>
<dbReference type="AlphaFoldDB" id="A0A822ZJE0"/>
<dbReference type="PANTHER" id="PTHR12773:SF0">
    <property type="entry name" value="MULTIFUNCTIONAL METHYLTRANSFERASE SUBUNIT TRM112-LIKE PROTEIN"/>
    <property type="match status" value="1"/>
</dbReference>
<reference evidence="1 2" key="1">
    <citation type="journal article" date="2020" name="Mol. Biol. Evol.">
        <title>Distinct Expression and Methylation Patterns for Genes with Different Fates following a Single Whole-Genome Duplication in Flowering Plants.</title>
        <authorList>
            <person name="Shi T."/>
            <person name="Rahmani R.S."/>
            <person name="Gugger P.F."/>
            <person name="Wang M."/>
            <person name="Li H."/>
            <person name="Zhang Y."/>
            <person name="Li Z."/>
            <person name="Wang Q."/>
            <person name="Van de Peer Y."/>
            <person name="Marchal K."/>
            <person name="Chen J."/>
        </authorList>
    </citation>
    <scope>NUCLEOTIDE SEQUENCE [LARGE SCALE GENOMIC DNA]</scope>
    <source>
        <tissue evidence="1">Leaf</tissue>
    </source>
</reference>
<dbReference type="Gene3D" id="2.20.25.10">
    <property type="match status" value="1"/>
</dbReference>
<accession>A0A822ZJE0</accession>
<proteinExistence type="predicted"/>
<dbReference type="GO" id="GO:0046982">
    <property type="term" value="F:protein heterodimerization activity"/>
    <property type="evidence" value="ECO:0007669"/>
    <property type="project" value="InterPro"/>
</dbReference>
<comment type="caution">
    <text evidence="1">The sequence shown here is derived from an EMBL/GenBank/DDBJ whole genome shotgun (WGS) entry which is preliminary data.</text>
</comment>
<evidence type="ECO:0000313" key="1">
    <source>
        <dbReference type="EMBL" id="DAD45007.1"/>
    </source>
</evidence>
<dbReference type="InterPro" id="IPR039127">
    <property type="entry name" value="Trm112"/>
</dbReference>
<sequence>MLSCNIEGITNGFHLFDFSVEFLRNVFPKIEWKVLVDAARSMGYSQLPDEADSFMLDSDDFLKKFHHALLELHLLICPETGRHFPVKTEKPCQNLNNHSFWQPLNFYLKILLTVIKFQSVVGDVQLSID</sequence>
<organism evidence="1 2">
    <name type="scientific">Nelumbo nucifera</name>
    <name type="common">Sacred lotus</name>
    <dbReference type="NCBI Taxonomy" id="4432"/>
    <lineage>
        <taxon>Eukaryota</taxon>
        <taxon>Viridiplantae</taxon>
        <taxon>Streptophyta</taxon>
        <taxon>Embryophyta</taxon>
        <taxon>Tracheophyta</taxon>
        <taxon>Spermatophyta</taxon>
        <taxon>Magnoliopsida</taxon>
        <taxon>Proteales</taxon>
        <taxon>Nelumbonaceae</taxon>
        <taxon>Nelumbo</taxon>
    </lineage>
</organism>
<dbReference type="EMBL" id="DUZY01000007">
    <property type="protein sequence ID" value="DAD45007.1"/>
    <property type="molecule type" value="Genomic_DNA"/>
</dbReference>
<name>A0A822ZJE0_NELNU</name>
<gene>
    <name evidence="1" type="ORF">HUJ06_003237</name>
</gene>
<keyword evidence="2" id="KW-1185">Reference proteome</keyword>